<reference evidence="2" key="1">
    <citation type="journal article" date="2022" name="bioRxiv">
        <title>Genomics of Preaxostyla Flagellates Illuminates Evolutionary Transitions and the Path Towards Mitochondrial Loss.</title>
        <authorList>
            <person name="Novak L.V.F."/>
            <person name="Treitli S.C."/>
            <person name="Pyrih J."/>
            <person name="Halakuc P."/>
            <person name="Pipaliya S.V."/>
            <person name="Vacek V."/>
            <person name="Brzon O."/>
            <person name="Soukal P."/>
            <person name="Eme L."/>
            <person name="Dacks J.B."/>
            <person name="Karnkowska A."/>
            <person name="Elias M."/>
            <person name="Hampl V."/>
        </authorList>
    </citation>
    <scope>NUCLEOTIDE SEQUENCE</scope>
    <source>
        <strain evidence="2">RCP-MX</strain>
    </source>
</reference>
<evidence type="ECO:0000313" key="2">
    <source>
        <dbReference type="EMBL" id="KAJ4455544.1"/>
    </source>
</evidence>
<gene>
    <name evidence="2" type="ORF">PAPYR_9488</name>
</gene>
<accession>A0ABQ8U888</accession>
<evidence type="ECO:0000256" key="1">
    <source>
        <dbReference type="SAM" id="MobiDB-lite"/>
    </source>
</evidence>
<dbReference type="Proteomes" id="UP001141327">
    <property type="component" value="Unassembled WGS sequence"/>
</dbReference>
<dbReference type="EMBL" id="JAPMOS010000103">
    <property type="protein sequence ID" value="KAJ4455544.1"/>
    <property type="molecule type" value="Genomic_DNA"/>
</dbReference>
<feature type="compositionally biased region" description="Low complexity" evidence="1">
    <location>
        <begin position="342"/>
        <end position="358"/>
    </location>
</feature>
<comment type="caution">
    <text evidence="2">The sequence shown here is derived from an EMBL/GenBank/DDBJ whole genome shotgun (WGS) entry which is preliminary data.</text>
</comment>
<organism evidence="2 3">
    <name type="scientific">Paratrimastix pyriformis</name>
    <dbReference type="NCBI Taxonomy" id="342808"/>
    <lineage>
        <taxon>Eukaryota</taxon>
        <taxon>Metamonada</taxon>
        <taxon>Preaxostyla</taxon>
        <taxon>Paratrimastigidae</taxon>
        <taxon>Paratrimastix</taxon>
    </lineage>
</organism>
<evidence type="ECO:0000313" key="3">
    <source>
        <dbReference type="Proteomes" id="UP001141327"/>
    </source>
</evidence>
<protein>
    <submittedName>
        <fullName evidence="2">Uncharacterized protein</fullName>
    </submittedName>
</protein>
<keyword evidence="3" id="KW-1185">Reference proteome</keyword>
<sequence>MELKDSLDILFTHDIRNKPSNKEPLHTFKVVRVTKPEKEFWFFCPFLLGRSHSFRSLMMRATSLIPNPTPRLVGFEHPLRFPSGPRVTLVALNAECALLRVTWPPTGTGPPGAAPTPAGLPQPTLAGPLWFYYVALVRAPGLLSLRWGVRGVRGMAKGHGGREAVWIWPLLPCPALFRDSCRPTAHHFHVPPVRSAPCSGDLDGSRHLGMVQRIDRFARAEIARGVPCRDQDIHGFGNYPPALWHLHFHYLPAAFKDVDPVVASTFFGGIIPVSELLRMLGAEPLCLATGDLTLLGGTLGQLMAPLLPARAAGVPAMVKIEESRVDYLCTTIPFINSLTPTAASAHPSTASTPTNAPLTRHHPHTEWLTQLARRLTALGPLPHGQAEMPLALTAALASGLPAGVQLAFVPTGDQRRFERELILLRVGWPGQALAGQLGGGGAAGGPGPIRFYYVGLVAAPDLFSLRDLDGSQHLAMLDRIHHTALTAIGRQADCPPEAIYGRSVHPQTLFRSKNIAIEKNFVAVLRQVTAPASLTWRVLECDSSWGSTKFLWDASHNFFLQPATRTRTKFATVDFALEDDLPLAMPISEPSARPLARGSRSQWRWPHRILTGVSRTYGMRPIMIANSFKDPTRASGQFGNYPPALWHLHLHYLPAAFKQADPVTASTLFGGIIPVSELLRMLSAEPLCLATGDLVYRVPASHPMAAFRQHAEAAKAAAQPPAAPAATTATTAGAGVSAASSRWVEGGLAESASSTTLPIPLWPP</sequence>
<name>A0ABQ8U888_9EUKA</name>
<feature type="region of interest" description="Disordered" evidence="1">
    <location>
        <begin position="342"/>
        <end position="361"/>
    </location>
</feature>
<proteinExistence type="predicted"/>